<evidence type="ECO:0000313" key="2">
    <source>
        <dbReference type="EnsemblPlants" id="AUR62013595-RA:cds"/>
    </source>
</evidence>
<dbReference type="InterPro" id="IPR058352">
    <property type="entry name" value="DUF8039"/>
</dbReference>
<dbReference type="AlphaFoldDB" id="A0A803LHZ8"/>
<accession>A0A803LHZ8</accession>
<feature type="domain" description="DUF8039" evidence="1">
    <location>
        <begin position="327"/>
        <end position="415"/>
    </location>
</feature>
<dbReference type="PANTHER" id="PTHR33018">
    <property type="entry name" value="OS10G0338966 PROTEIN-RELATED"/>
    <property type="match status" value="1"/>
</dbReference>
<dbReference type="Pfam" id="PF26133">
    <property type="entry name" value="DUF8039"/>
    <property type="match status" value="1"/>
</dbReference>
<protein>
    <recommendedName>
        <fullName evidence="1">DUF8039 domain-containing protein</fullName>
    </recommendedName>
</protein>
<dbReference type="Proteomes" id="UP000596660">
    <property type="component" value="Unplaced"/>
</dbReference>
<dbReference type="EnsemblPlants" id="AUR62013595-RA">
    <property type="protein sequence ID" value="AUR62013595-RA:cds"/>
    <property type="gene ID" value="AUR62013595"/>
</dbReference>
<organism evidence="2 3">
    <name type="scientific">Chenopodium quinoa</name>
    <name type="common">Quinoa</name>
    <dbReference type="NCBI Taxonomy" id="63459"/>
    <lineage>
        <taxon>Eukaryota</taxon>
        <taxon>Viridiplantae</taxon>
        <taxon>Streptophyta</taxon>
        <taxon>Embryophyta</taxon>
        <taxon>Tracheophyta</taxon>
        <taxon>Spermatophyta</taxon>
        <taxon>Magnoliopsida</taxon>
        <taxon>eudicotyledons</taxon>
        <taxon>Gunneridae</taxon>
        <taxon>Pentapetalae</taxon>
        <taxon>Caryophyllales</taxon>
        <taxon>Chenopodiaceae</taxon>
        <taxon>Chenopodioideae</taxon>
        <taxon>Atripliceae</taxon>
        <taxon>Chenopodium</taxon>
    </lineage>
</organism>
<evidence type="ECO:0000313" key="3">
    <source>
        <dbReference type="Proteomes" id="UP000596660"/>
    </source>
</evidence>
<dbReference type="Gramene" id="AUR62013595-RA">
    <property type="protein sequence ID" value="AUR62013595-RA:cds"/>
    <property type="gene ID" value="AUR62013595"/>
</dbReference>
<dbReference type="PANTHER" id="PTHR33018:SF37">
    <property type="entry name" value="TRANSPOSASE TNP1_EN_SPM-LIKE DOMAIN-CONTAINING PROTEIN"/>
    <property type="match status" value="1"/>
</dbReference>
<reference evidence="2" key="2">
    <citation type="submission" date="2021-03" db="UniProtKB">
        <authorList>
            <consortium name="EnsemblPlants"/>
        </authorList>
    </citation>
    <scope>IDENTIFICATION</scope>
</reference>
<proteinExistence type="predicted"/>
<evidence type="ECO:0000259" key="1">
    <source>
        <dbReference type="Pfam" id="PF26133"/>
    </source>
</evidence>
<sequence>TILLADLAYMDDQMQEQDSANANASTRETTSKKAESAYGKQIGLCAKRIDINVKEYLKMGKVEKDNYWEETKRKFHIEDPNGVREKKFHRALGARFRCYKSKLRARFIYLTNPYPPNSPKAHMKPWEVYEGYFTEEQWKEFEVYTNAAEFKWLLAREKRMPDGTWAVDPKESETARVAALVKENLEKQAKEKEEGSVVVDRVDRGIDALAMAFGKKDHSGFVKGLGGCGIGVGFAKAFGPSNRKGKRFEGCPYDELEVMKAKLAHDFEARFSERVAEEVQAYLAALIPNFTSVMMPSKNDLHVAYSNALSNQVNETSCPLYPRHFELEVATKCHLALNDEFYGNLVFVAEEKVQPCPNGVTHNNKMKSDHYRVSVDYIYSEYALLDLPVTTDDGISKLGEAKGYFVEWPKDLVVFEEKDHGSSLFDRHRSSLFMNHVID</sequence>
<name>A0A803LHZ8_CHEQI</name>
<reference evidence="2" key="1">
    <citation type="journal article" date="2017" name="Nature">
        <title>The genome of Chenopodium quinoa.</title>
        <authorList>
            <person name="Jarvis D.E."/>
            <person name="Ho Y.S."/>
            <person name="Lightfoot D.J."/>
            <person name="Schmoeckel S.M."/>
            <person name="Li B."/>
            <person name="Borm T.J.A."/>
            <person name="Ohyanagi H."/>
            <person name="Mineta K."/>
            <person name="Michell C.T."/>
            <person name="Saber N."/>
            <person name="Kharbatia N.M."/>
            <person name="Rupper R.R."/>
            <person name="Sharp A.R."/>
            <person name="Dally N."/>
            <person name="Boughton B.A."/>
            <person name="Woo Y.H."/>
            <person name="Gao G."/>
            <person name="Schijlen E.G.W.M."/>
            <person name="Guo X."/>
            <person name="Momin A.A."/>
            <person name="Negrao S."/>
            <person name="Al-Babili S."/>
            <person name="Gehring C."/>
            <person name="Roessner U."/>
            <person name="Jung C."/>
            <person name="Murphy K."/>
            <person name="Arold S.T."/>
            <person name="Gojobori T."/>
            <person name="van der Linden C.G."/>
            <person name="van Loo E.N."/>
            <person name="Jellen E.N."/>
            <person name="Maughan P.J."/>
            <person name="Tester M."/>
        </authorList>
    </citation>
    <scope>NUCLEOTIDE SEQUENCE [LARGE SCALE GENOMIC DNA]</scope>
    <source>
        <strain evidence="2">cv. PI 614886</strain>
    </source>
</reference>
<keyword evidence="3" id="KW-1185">Reference proteome</keyword>